<keyword evidence="3 7" id="KW-0812">Transmembrane</keyword>
<dbReference type="CDD" id="cd14824">
    <property type="entry name" value="Longin"/>
    <property type="match status" value="1"/>
</dbReference>
<dbReference type="Gene3D" id="3.30.450.50">
    <property type="entry name" value="Longin domain"/>
    <property type="match status" value="1"/>
</dbReference>
<proteinExistence type="inferred from homology"/>
<dbReference type="GO" id="GO:0007188">
    <property type="term" value="P:adenylate cyclase-modulating G protein-coupled receptor signaling pathway"/>
    <property type="evidence" value="ECO:0007669"/>
    <property type="project" value="TreeGrafter"/>
</dbReference>
<dbReference type="Gene3D" id="1.20.1070.10">
    <property type="entry name" value="Rhodopsin 7-helix transmembrane proteins"/>
    <property type="match status" value="1"/>
</dbReference>
<keyword evidence="6 7" id="KW-0472">Membrane</keyword>
<dbReference type="PANTHER" id="PTHR45620">
    <property type="entry name" value="PDF RECEPTOR-LIKE PROTEIN-RELATED"/>
    <property type="match status" value="1"/>
</dbReference>
<keyword evidence="4" id="KW-0653">Protein transport</keyword>
<keyword evidence="10" id="KW-1185">Reference proteome</keyword>
<evidence type="ECO:0000313" key="10">
    <source>
        <dbReference type="Proteomes" id="UP000886611"/>
    </source>
</evidence>
<comment type="subcellular location">
    <subcellularLocation>
        <location evidence="1">Membrane</location>
        <topology evidence="1">Multi-pass membrane protein</topology>
    </subcellularLocation>
</comment>
<evidence type="ECO:0000256" key="6">
    <source>
        <dbReference type="ARBA" id="ARBA00023136"/>
    </source>
</evidence>
<dbReference type="EMBL" id="JAATIS010007298">
    <property type="protein sequence ID" value="KAG2458615.1"/>
    <property type="molecule type" value="Genomic_DNA"/>
</dbReference>
<keyword evidence="5 7" id="KW-1133">Transmembrane helix</keyword>
<feature type="non-terminal residue" evidence="9">
    <location>
        <position position="330"/>
    </location>
</feature>
<dbReference type="SMART" id="SM01270">
    <property type="entry name" value="Longin"/>
    <property type="match status" value="1"/>
</dbReference>
<dbReference type="InterPro" id="IPR000832">
    <property type="entry name" value="GPCR_2_secretin-like"/>
</dbReference>
<evidence type="ECO:0000259" key="8">
    <source>
        <dbReference type="PROSITE" id="PS50859"/>
    </source>
</evidence>
<evidence type="ECO:0000256" key="4">
    <source>
        <dbReference type="ARBA" id="ARBA00022927"/>
    </source>
</evidence>
<feature type="transmembrane region" description="Helical" evidence="7">
    <location>
        <begin position="231"/>
        <end position="248"/>
    </location>
</feature>
<dbReference type="SUPFAM" id="SSF64356">
    <property type="entry name" value="SNARE-like"/>
    <property type="match status" value="1"/>
</dbReference>
<sequence length="330" mass="37528">MFLSWKQELMAPTCKTKGKSDPCYQQSLYAKLMLKLGVLLFYSFASLEGVAFMVICSSSIPTAMAFCFLEDIKWEFFSSYNNIEIGLASRPYPFLEFDSVIQKIKHHYCHHGKPSLQVSLADVEEDLRRKPAKVLMPEDLLFSNGTINGHILHPLETCVVTRNCSIDGWTYVNPQAYAEACGYIDNNTEVEETQFFGSLKTGYTVGHSLSLVFLTAAMVILCVFRRLSKSTLLLIPLFGVHYIVFAFFPEDTVINARIFIELCLGSFQVQYEMKRRMGKWHNRAYCSFTQKRRSHSTDISAVNFVTQLSVLEKLSPTRRPSGYHSCVSSV</sequence>
<dbReference type="Proteomes" id="UP000886611">
    <property type="component" value="Unassembled WGS sequence"/>
</dbReference>
<evidence type="ECO:0000256" key="5">
    <source>
        <dbReference type="ARBA" id="ARBA00022989"/>
    </source>
</evidence>
<dbReference type="GO" id="GO:0008528">
    <property type="term" value="F:G protein-coupled peptide receptor activity"/>
    <property type="evidence" value="ECO:0007669"/>
    <property type="project" value="TreeGrafter"/>
</dbReference>
<dbReference type="PROSITE" id="PS50859">
    <property type="entry name" value="LONGIN"/>
    <property type="match status" value="1"/>
</dbReference>
<organism evidence="9 10">
    <name type="scientific">Polypterus senegalus</name>
    <name type="common">Senegal bichir</name>
    <dbReference type="NCBI Taxonomy" id="55291"/>
    <lineage>
        <taxon>Eukaryota</taxon>
        <taxon>Metazoa</taxon>
        <taxon>Chordata</taxon>
        <taxon>Craniata</taxon>
        <taxon>Vertebrata</taxon>
        <taxon>Euteleostomi</taxon>
        <taxon>Actinopterygii</taxon>
        <taxon>Polypteriformes</taxon>
        <taxon>Polypteridae</taxon>
        <taxon>Polypterus</taxon>
    </lineage>
</organism>
<dbReference type="GO" id="GO:0005886">
    <property type="term" value="C:plasma membrane"/>
    <property type="evidence" value="ECO:0007669"/>
    <property type="project" value="TreeGrafter"/>
</dbReference>
<dbReference type="InterPro" id="IPR050332">
    <property type="entry name" value="GPCR_2"/>
</dbReference>
<dbReference type="InterPro" id="IPR011012">
    <property type="entry name" value="Longin-like_dom_sf"/>
</dbReference>
<evidence type="ECO:0000313" key="9">
    <source>
        <dbReference type="EMBL" id="KAG2458615.1"/>
    </source>
</evidence>
<dbReference type="GO" id="GO:0004999">
    <property type="term" value="F:vasoactive intestinal polypeptide receptor activity"/>
    <property type="evidence" value="ECO:0007669"/>
    <property type="project" value="TreeGrafter"/>
</dbReference>
<feature type="domain" description="Longin" evidence="8">
    <location>
        <begin position="31"/>
        <end position="101"/>
    </location>
</feature>
<dbReference type="Pfam" id="PF13774">
    <property type="entry name" value="Longin"/>
    <property type="match status" value="1"/>
</dbReference>
<dbReference type="InterPro" id="IPR010908">
    <property type="entry name" value="Longin_dom"/>
</dbReference>
<dbReference type="AlphaFoldDB" id="A0A8X7WYS4"/>
<evidence type="ECO:0000256" key="7">
    <source>
        <dbReference type="SAM" id="Phobius"/>
    </source>
</evidence>
<comment type="caution">
    <text evidence="9">The sequence shown here is derived from an EMBL/GenBank/DDBJ whole genome shotgun (WGS) entry which is preliminary data.</text>
</comment>
<reference evidence="9 10" key="1">
    <citation type="journal article" date="2021" name="Cell">
        <title>Tracing the genetic footprints of vertebrate landing in non-teleost ray-finned fishes.</title>
        <authorList>
            <person name="Bi X."/>
            <person name="Wang K."/>
            <person name="Yang L."/>
            <person name="Pan H."/>
            <person name="Jiang H."/>
            <person name="Wei Q."/>
            <person name="Fang M."/>
            <person name="Yu H."/>
            <person name="Zhu C."/>
            <person name="Cai Y."/>
            <person name="He Y."/>
            <person name="Gan X."/>
            <person name="Zeng H."/>
            <person name="Yu D."/>
            <person name="Zhu Y."/>
            <person name="Jiang H."/>
            <person name="Qiu Q."/>
            <person name="Yang H."/>
            <person name="Zhang Y.E."/>
            <person name="Wang W."/>
            <person name="Zhu M."/>
            <person name="He S."/>
            <person name="Zhang G."/>
        </authorList>
    </citation>
    <scope>NUCLEOTIDE SEQUENCE [LARGE SCALE GENOMIC DNA]</scope>
    <source>
        <strain evidence="9">Bchr_013</strain>
    </source>
</reference>
<name>A0A8X7WYS4_POLSE</name>
<comment type="similarity">
    <text evidence="2">Belongs to the synaptobrevin family.</text>
</comment>
<dbReference type="Pfam" id="PF00002">
    <property type="entry name" value="7tm_2"/>
    <property type="match status" value="1"/>
</dbReference>
<evidence type="ECO:0000256" key="3">
    <source>
        <dbReference type="ARBA" id="ARBA00022692"/>
    </source>
</evidence>
<protein>
    <submittedName>
        <fullName evidence="9">SC22C protein</fullName>
    </submittedName>
</protein>
<evidence type="ECO:0000256" key="2">
    <source>
        <dbReference type="ARBA" id="ARBA00008025"/>
    </source>
</evidence>
<dbReference type="GO" id="GO:0017046">
    <property type="term" value="F:peptide hormone binding"/>
    <property type="evidence" value="ECO:0007669"/>
    <property type="project" value="TreeGrafter"/>
</dbReference>
<feature type="non-terminal residue" evidence="9">
    <location>
        <position position="1"/>
    </location>
</feature>
<keyword evidence="4" id="KW-0813">Transport</keyword>
<dbReference type="PANTHER" id="PTHR45620:SF24">
    <property type="entry name" value="VASOACTIVE INTESTINAL POLYPEPTIDE RECEPTOR 1"/>
    <property type="match status" value="1"/>
</dbReference>
<accession>A0A8X7WYS4</accession>
<gene>
    <name evidence="9" type="primary">Sec22c</name>
    <name evidence="9" type="ORF">GTO96_0018332</name>
</gene>
<evidence type="ECO:0000256" key="1">
    <source>
        <dbReference type="ARBA" id="ARBA00004141"/>
    </source>
</evidence>
<feature type="transmembrane region" description="Helical" evidence="7">
    <location>
        <begin position="205"/>
        <end position="224"/>
    </location>
</feature>
<dbReference type="GO" id="GO:0015031">
    <property type="term" value="P:protein transport"/>
    <property type="evidence" value="ECO:0007669"/>
    <property type="project" value="UniProtKB-KW"/>
</dbReference>